<evidence type="ECO:0000259" key="9">
    <source>
        <dbReference type="PROSITE" id="PS50929"/>
    </source>
</evidence>
<dbReference type="SUPFAM" id="SSF90123">
    <property type="entry name" value="ABC transporter transmembrane region"/>
    <property type="match status" value="1"/>
</dbReference>
<organism evidence="10 11">
    <name type="scientific">Lachnotalea glycerini</name>
    <dbReference type="NCBI Taxonomy" id="1763509"/>
    <lineage>
        <taxon>Bacteria</taxon>
        <taxon>Bacillati</taxon>
        <taxon>Bacillota</taxon>
        <taxon>Clostridia</taxon>
        <taxon>Lachnospirales</taxon>
        <taxon>Lachnospiraceae</taxon>
        <taxon>Lachnotalea</taxon>
    </lineage>
</organism>
<dbReference type="GO" id="GO:0005524">
    <property type="term" value="F:ATP binding"/>
    <property type="evidence" value="ECO:0007669"/>
    <property type="project" value="UniProtKB-KW"/>
</dbReference>
<comment type="caution">
    <text evidence="10">The sequence shown here is derived from an EMBL/GenBank/DDBJ whole genome shotgun (WGS) entry which is preliminary data.</text>
</comment>
<dbReference type="InterPro" id="IPR039421">
    <property type="entry name" value="Type_1_exporter"/>
</dbReference>
<keyword evidence="6 7" id="KW-0472">Membrane</keyword>
<dbReference type="GO" id="GO:0016887">
    <property type="term" value="F:ATP hydrolysis activity"/>
    <property type="evidence" value="ECO:0007669"/>
    <property type="project" value="InterPro"/>
</dbReference>
<sequence>MTTFVRNMRTYVILKDIKLYVFLNIINSVLTSLLGIYVIIFPRKIVDYVIIGDFNKAVETAILFLIFNVLTAAIKIIITYTVDNLKEYVKKHFDEKLKKKFMDLEYQKIETSSLLDEKERAKVGADNIIDLVENINIQISCLFTIGYVCYLLFHLSLVLVFLVIATVLFSSFLNYQKIKVEERLQGNFVVLNRKWDYLNYICRDKDNSKEIRLYNLSTWLSDKIRFFVEDNERLIKENYRASTKASIGDTFGQNVQVLIVYLYLGYRVALNLISIGEFIQYITAVNMLSDSLTKLAKSFQTALKNSKFINNYDNFLREEDVEEGTLDMPENMDTFTLEIKDISFQYPNTNEYILKNFSLQINYGKKLSIVGLNGAGKTTLIKLILRLYKLEEGTILLNGVDIRKYKLEEYRKRFSAVFQDFKIYSFSIRDNILMSDMSEEDNGIIDEEKEKEVWKSIRKVDFYEKVAVLKDGLDTYMLRDYDVNGIELSGGMQQKIALIRAYYRNPRMLILDEPTSMLDPFEEYKMYKSLGKIASDKTAIFISHRLASSKFCDKIAYIENGRVVEYGTHDELMKLGKRYCKLFTTQAQYYETTVS</sequence>
<dbReference type="PROSITE" id="PS00211">
    <property type="entry name" value="ABC_TRANSPORTER_1"/>
    <property type="match status" value="1"/>
</dbReference>
<feature type="domain" description="ABC transporter" evidence="8">
    <location>
        <begin position="337"/>
        <end position="585"/>
    </location>
</feature>
<gene>
    <name evidence="10" type="ORF">C8E03_101211</name>
</gene>
<dbReference type="RefSeq" id="WP_110290035.1">
    <property type="nucleotide sequence ID" value="NZ_QICS01000001.1"/>
</dbReference>
<keyword evidence="5 7" id="KW-1133">Transmembrane helix</keyword>
<evidence type="ECO:0000256" key="7">
    <source>
        <dbReference type="SAM" id="Phobius"/>
    </source>
</evidence>
<dbReference type="Pfam" id="PF00005">
    <property type="entry name" value="ABC_tran"/>
    <property type="match status" value="1"/>
</dbReference>
<dbReference type="InterPro" id="IPR017871">
    <property type="entry name" value="ABC_transporter-like_CS"/>
</dbReference>
<dbReference type="PROSITE" id="PS50929">
    <property type="entry name" value="ABC_TM1F"/>
    <property type="match status" value="1"/>
</dbReference>
<reference evidence="10 11" key="1">
    <citation type="submission" date="2018-05" db="EMBL/GenBank/DDBJ databases">
        <title>Genomic Encyclopedia of Type Strains, Phase IV (KMG-IV): sequencing the most valuable type-strain genomes for metagenomic binning, comparative biology and taxonomic classification.</title>
        <authorList>
            <person name="Goeker M."/>
        </authorList>
    </citation>
    <scope>NUCLEOTIDE SEQUENCE [LARGE SCALE GENOMIC DNA]</scope>
    <source>
        <strain evidence="10 11">DSM 28816</strain>
    </source>
</reference>
<evidence type="ECO:0000256" key="4">
    <source>
        <dbReference type="ARBA" id="ARBA00022840"/>
    </source>
</evidence>
<keyword evidence="3" id="KW-0547">Nucleotide-binding</keyword>
<evidence type="ECO:0000259" key="8">
    <source>
        <dbReference type="PROSITE" id="PS50893"/>
    </source>
</evidence>
<dbReference type="InterPro" id="IPR027417">
    <property type="entry name" value="P-loop_NTPase"/>
</dbReference>
<dbReference type="AlphaFoldDB" id="A0A318ETI2"/>
<dbReference type="GO" id="GO:0140359">
    <property type="term" value="F:ABC-type transporter activity"/>
    <property type="evidence" value="ECO:0007669"/>
    <property type="project" value="InterPro"/>
</dbReference>
<dbReference type="GO" id="GO:0005886">
    <property type="term" value="C:plasma membrane"/>
    <property type="evidence" value="ECO:0007669"/>
    <property type="project" value="UniProtKB-SubCell"/>
</dbReference>
<keyword evidence="2 7" id="KW-0812">Transmembrane</keyword>
<dbReference type="InterPro" id="IPR036640">
    <property type="entry name" value="ABC1_TM_sf"/>
</dbReference>
<dbReference type="InterPro" id="IPR011527">
    <property type="entry name" value="ABC1_TM_dom"/>
</dbReference>
<feature type="domain" description="ABC transmembrane type-1" evidence="9">
    <location>
        <begin position="28"/>
        <end position="304"/>
    </location>
</feature>
<dbReference type="Proteomes" id="UP000247523">
    <property type="component" value="Unassembled WGS sequence"/>
</dbReference>
<evidence type="ECO:0000256" key="6">
    <source>
        <dbReference type="ARBA" id="ARBA00023136"/>
    </source>
</evidence>
<comment type="subcellular location">
    <subcellularLocation>
        <location evidence="1">Cell membrane</location>
        <topology evidence="1">Multi-pass membrane protein</topology>
    </subcellularLocation>
</comment>
<dbReference type="PANTHER" id="PTHR24221:SF646">
    <property type="entry name" value="HAEMOLYSIN SECRETION ATP-BINDING PROTEIN"/>
    <property type="match status" value="1"/>
</dbReference>
<keyword evidence="4 10" id="KW-0067">ATP-binding</keyword>
<dbReference type="SUPFAM" id="SSF52540">
    <property type="entry name" value="P-loop containing nucleoside triphosphate hydrolases"/>
    <property type="match status" value="1"/>
</dbReference>
<feature type="transmembrane region" description="Helical" evidence="7">
    <location>
        <begin position="21"/>
        <end position="41"/>
    </location>
</feature>
<feature type="transmembrane region" description="Helical" evidence="7">
    <location>
        <begin position="147"/>
        <end position="173"/>
    </location>
</feature>
<dbReference type="PROSITE" id="PS50893">
    <property type="entry name" value="ABC_TRANSPORTER_2"/>
    <property type="match status" value="1"/>
</dbReference>
<name>A0A318ETI2_9FIRM</name>
<dbReference type="SMART" id="SM00382">
    <property type="entry name" value="AAA"/>
    <property type="match status" value="1"/>
</dbReference>
<evidence type="ECO:0000256" key="5">
    <source>
        <dbReference type="ARBA" id="ARBA00022989"/>
    </source>
</evidence>
<evidence type="ECO:0000313" key="11">
    <source>
        <dbReference type="Proteomes" id="UP000247523"/>
    </source>
</evidence>
<dbReference type="GO" id="GO:0034040">
    <property type="term" value="F:ATPase-coupled lipid transmembrane transporter activity"/>
    <property type="evidence" value="ECO:0007669"/>
    <property type="project" value="TreeGrafter"/>
</dbReference>
<dbReference type="PANTHER" id="PTHR24221">
    <property type="entry name" value="ATP-BINDING CASSETTE SUB-FAMILY B"/>
    <property type="match status" value="1"/>
</dbReference>
<protein>
    <submittedName>
        <fullName evidence="10">ATP-binding cassette subfamily C protein</fullName>
    </submittedName>
</protein>
<dbReference type="EMBL" id="QICS01000001">
    <property type="protein sequence ID" value="PXV95582.1"/>
    <property type="molecule type" value="Genomic_DNA"/>
</dbReference>
<evidence type="ECO:0000256" key="1">
    <source>
        <dbReference type="ARBA" id="ARBA00004651"/>
    </source>
</evidence>
<feature type="transmembrane region" description="Helical" evidence="7">
    <location>
        <begin position="61"/>
        <end position="82"/>
    </location>
</feature>
<dbReference type="Gene3D" id="3.40.50.300">
    <property type="entry name" value="P-loop containing nucleotide triphosphate hydrolases"/>
    <property type="match status" value="1"/>
</dbReference>
<evidence type="ECO:0000256" key="3">
    <source>
        <dbReference type="ARBA" id="ARBA00022741"/>
    </source>
</evidence>
<evidence type="ECO:0000256" key="2">
    <source>
        <dbReference type="ARBA" id="ARBA00022692"/>
    </source>
</evidence>
<dbReference type="InterPro" id="IPR003593">
    <property type="entry name" value="AAA+_ATPase"/>
</dbReference>
<proteinExistence type="predicted"/>
<evidence type="ECO:0000313" key="10">
    <source>
        <dbReference type="EMBL" id="PXV95582.1"/>
    </source>
</evidence>
<accession>A0A318ETI2</accession>
<dbReference type="InterPro" id="IPR003439">
    <property type="entry name" value="ABC_transporter-like_ATP-bd"/>
</dbReference>
<dbReference type="Gene3D" id="1.20.1560.10">
    <property type="entry name" value="ABC transporter type 1, transmembrane domain"/>
    <property type="match status" value="1"/>
</dbReference>